<dbReference type="Proteomes" id="UP000181951">
    <property type="component" value="Unassembled WGS sequence"/>
</dbReference>
<dbReference type="RefSeq" id="WP_245791408.1">
    <property type="nucleotide sequence ID" value="NZ_FODD01000010.1"/>
</dbReference>
<evidence type="ECO:0000313" key="1">
    <source>
        <dbReference type="EMBL" id="SEN80571.1"/>
    </source>
</evidence>
<accession>A0A1H8JJ45</accession>
<evidence type="ECO:0000313" key="2">
    <source>
        <dbReference type="Proteomes" id="UP000181951"/>
    </source>
</evidence>
<sequence>MSDEVGAVRAALGEASSRSWRRRARAGCRLAPSAEDPAAAEALSGLLLDGADTAVSRRTAAALTRTGTAAAVRLIAVAVARADDGHADWIQTGVQDALAARDGKPDVVAACGQLAGHPDAAVREGAAQILAWAAKAGR</sequence>
<organism evidence="1 2">
    <name type="scientific">Actinacidiphila rubida</name>
    <dbReference type="NCBI Taxonomy" id="310780"/>
    <lineage>
        <taxon>Bacteria</taxon>
        <taxon>Bacillati</taxon>
        <taxon>Actinomycetota</taxon>
        <taxon>Actinomycetes</taxon>
        <taxon>Kitasatosporales</taxon>
        <taxon>Streptomycetaceae</taxon>
        <taxon>Actinacidiphila</taxon>
    </lineage>
</organism>
<dbReference type="EMBL" id="FODD01000010">
    <property type="protein sequence ID" value="SEN80571.1"/>
    <property type="molecule type" value="Genomic_DNA"/>
</dbReference>
<keyword evidence="2" id="KW-1185">Reference proteome</keyword>
<dbReference type="AlphaFoldDB" id="A0A1H8JJ45"/>
<evidence type="ECO:0008006" key="3">
    <source>
        <dbReference type="Google" id="ProtNLM"/>
    </source>
</evidence>
<proteinExistence type="predicted"/>
<gene>
    <name evidence="1" type="ORF">SAMN05216267_1010140</name>
</gene>
<reference evidence="1 2" key="1">
    <citation type="submission" date="2016-10" db="EMBL/GenBank/DDBJ databases">
        <authorList>
            <person name="de Groot N.N."/>
        </authorList>
    </citation>
    <scope>NUCLEOTIDE SEQUENCE [LARGE SCALE GENOMIC DNA]</scope>
    <source>
        <strain evidence="1 2">CGMCC 4.2026</strain>
    </source>
</reference>
<name>A0A1H8JJ45_9ACTN</name>
<dbReference type="STRING" id="310780.SAMN05216267_1010140"/>
<protein>
    <recommendedName>
        <fullName evidence="3">HEAT repeat protein</fullName>
    </recommendedName>
</protein>